<feature type="compositionally biased region" description="Low complexity" evidence="11">
    <location>
        <begin position="90"/>
        <end position="108"/>
    </location>
</feature>
<protein>
    <recommendedName>
        <fullName evidence="6">Translation initiation factor eIF2B subunit delta</fullName>
    </recommendedName>
    <alternativeName>
        <fullName evidence="7">eIF2B GDP-GTP exchange factor subunit delta</fullName>
    </alternativeName>
</protein>
<dbReference type="InterPro" id="IPR037171">
    <property type="entry name" value="NagB/RpiA_transferase-like"/>
</dbReference>
<evidence type="ECO:0000256" key="8">
    <source>
        <dbReference type="ARBA" id="ARBA00046432"/>
    </source>
</evidence>
<comment type="caution">
    <text evidence="12">The sequence shown here is derived from an EMBL/GenBank/DDBJ whole genome shotgun (WGS) entry which is preliminary data.</text>
</comment>
<keyword evidence="13" id="KW-1185">Reference proteome</keyword>
<keyword evidence="10" id="KW-0175">Coiled coil</keyword>
<name>A0A1X0P4F2_9TRYP</name>
<dbReference type="STRING" id="67003.A0A1X0P4F2"/>
<dbReference type="Proteomes" id="UP000192257">
    <property type="component" value="Unassembled WGS sequence"/>
</dbReference>
<dbReference type="RefSeq" id="XP_028885777.1">
    <property type="nucleotide sequence ID" value="XM_029022962.1"/>
</dbReference>
<dbReference type="GeneID" id="39982742"/>
<evidence type="ECO:0000256" key="7">
    <source>
        <dbReference type="ARBA" id="ARBA00044356"/>
    </source>
</evidence>
<dbReference type="PANTHER" id="PTHR10233:SF14">
    <property type="entry name" value="TRANSLATION INITIATION FACTOR EIF-2B SUBUNIT DELTA"/>
    <property type="match status" value="1"/>
</dbReference>
<evidence type="ECO:0000256" key="2">
    <source>
        <dbReference type="ARBA" id="ARBA00007251"/>
    </source>
</evidence>
<dbReference type="InterPro" id="IPR042529">
    <property type="entry name" value="IF_2B-like_C"/>
</dbReference>
<evidence type="ECO:0000256" key="4">
    <source>
        <dbReference type="ARBA" id="ARBA00022540"/>
    </source>
</evidence>
<organism evidence="12 13">
    <name type="scientific">Trypanosoma theileri</name>
    <dbReference type="NCBI Taxonomy" id="67003"/>
    <lineage>
        <taxon>Eukaryota</taxon>
        <taxon>Discoba</taxon>
        <taxon>Euglenozoa</taxon>
        <taxon>Kinetoplastea</taxon>
        <taxon>Metakinetoplastina</taxon>
        <taxon>Trypanosomatida</taxon>
        <taxon>Trypanosomatidae</taxon>
        <taxon>Trypanosoma</taxon>
    </lineage>
</organism>
<dbReference type="Gene3D" id="3.40.50.10470">
    <property type="entry name" value="Translation initiation factor eif-2b, domain 2"/>
    <property type="match status" value="1"/>
</dbReference>
<evidence type="ECO:0000256" key="10">
    <source>
        <dbReference type="SAM" id="Coils"/>
    </source>
</evidence>
<reference evidence="12 13" key="1">
    <citation type="submission" date="2017-03" db="EMBL/GenBank/DDBJ databases">
        <title>An alternative strategy for trypanosome survival in the mammalian bloodstream revealed through genome and transcriptome analysis of the ubiquitous bovine parasite Trypanosoma (Megatrypanum) theileri.</title>
        <authorList>
            <person name="Kelly S."/>
            <person name="Ivens A."/>
            <person name="Mott A."/>
            <person name="O'Neill E."/>
            <person name="Emms D."/>
            <person name="Macleod O."/>
            <person name="Voorheis P."/>
            <person name="Matthews J."/>
            <person name="Matthews K."/>
            <person name="Carrington M."/>
        </authorList>
    </citation>
    <scope>NUCLEOTIDE SEQUENCE [LARGE SCALE GENOMIC DNA]</scope>
    <source>
        <strain evidence="12">Edinburgh</strain>
    </source>
</reference>
<dbReference type="PANTHER" id="PTHR10233">
    <property type="entry name" value="TRANSLATION INITIATION FACTOR EIF-2B"/>
    <property type="match status" value="1"/>
</dbReference>
<comment type="subunit">
    <text evidence="8">Component of the translation initiation factor 2B (eIF2B) complex which is a heterodecamer of two sets of five different subunits: alpha, beta, gamma, delta and epsilon. Subunits alpha, beta and delta comprise a regulatory subcomplex and subunits epsilon and gamma comprise a catalytic subcomplex. Within the complex, the hexameric regulatory complex resides at the center, with the two heterodimeric catalytic subcomplexes bound on opposite sides.</text>
</comment>
<proteinExistence type="inferred from homology"/>
<feature type="coiled-coil region" evidence="10">
    <location>
        <begin position="504"/>
        <end position="531"/>
    </location>
</feature>
<evidence type="ECO:0000256" key="9">
    <source>
        <dbReference type="RuleBase" id="RU003814"/>
    </source>
</evidence>
<keyword evidence="5" id="KW-0648">Protein biosynthesis</keyword>
<evidence type="ECO:0000256" key="6">
    <source>
        <dbReference type="ARBA" id="ARBA00044147"/>
    </source>
</evidence>
<keyword evidence="4 12" id="KW-0396">Initiation factor</keyword>
<dbReference type="GO" id="GO:0003743">
    <property type="term" value="F:translation initiation factor activity"/>
    <property type="evidence" value="ECO:0007669"/>
    <property type="project" value="UniProtKB-KW"/>
</dbReference>
<feature type="region of interest" description="Disordered" evidence="11">
    <location>
        <begin position="281"/>
        <end position="302"/>
    </location>
</feature>
<evidence type="ECO:0000256" key="11">
    <source>
        <dbReference type="SAM" id="MobiDB-lite"/>
    </source>
</evidence>
<gene>
    <name evidence="12" type="ORF">TM35_000053070</name>
</gene>
<dbReference type="Pfam" id="PF01008">
    <property type="entry name" value="IF-2B"/>
    <property type="match status" value="1"/>
</dbReference>
<dbReference type="SUPFAM" id="SSF100950">
    <property type="entry name" value="NagB/RpiA/CoA transferase-like"/>
    <property type="match status" value="1"/>
</dbReference>
<dbReference type="OrthoDB" id="10254737at2759"/>
<accession>A0A1X0P4F2</accession>
<evidence type="ECO:0000313" key="13">
    <source>
        <dbReference type="Proteomes" id="UP000192257"/>
    </source>
</evidence>
<keyword evidence="3" id="KW-0963">Cytoplasm</keyword>
<feature type="region of interest" description="Disordered" evidence="11">
    <location>
        <begin position="73"/>
        <end position="131"/>
    </location>
</feature>
<dbReference type="AlphaFoldDB" id="A0A1X0P4F2"/>
<evidence type="ECO:0000313" key="12">
    <source>
        <dbReference type="EMBL" id="ORC91711.1"/>
    </source>
</evidence>
<sequence length="585" mass="64184">MSASTGASVSLVGQDDDQKKAIVRVQRDLKRKNDSLRKLEKKMKSMKEDDAGIEEKNTLLKEISELESMLKSLNGSTNSNTTVPAKAVGTSTSSSATPDTSTATKTTAPVESKSSTTEAPAKETSDSTDNTEIMEHLKECINRSTNVSYAPFGSSHLHHETSVVHYQIAEFALMMESMTIVGVNARTFAMIEAFRNLLKSTPVLSGTSFRDTNPQDFEHLINVNFEFIRRIRAPSAGMTHVKDSLVRRVVALLSQGEKAQISTDYIFSPVPFGVQKGTVGMSENDVSRSSGGGGGDESLLDGDPREMALNVLAGIEREMQLSIKSIVEDRSLPYLSSNDTILVFGRSSTVELILLGAASNPRLTVKPKVIVIDSAPLYEGRALARRLTCSGLNVTYALIAACCTLMPRCTRVFIGAAAVLQNGDVFNRCGTAGVVASAKRYRKPVLCFAESFKFVPEVWLGNLGQNTKLIGLRQFHQSEDRIRSPSGWTQSSFQSHTVDERHWDHRDNEQQQQLQQQLQQQQQQQYQHQSQTRSGAVPAAGYLYDLTPAAYIDTIICEMGCLHTSAIVAALQDREDRDAYLISQA</sequence>
<comment type="subcellular location">
    <subcellularLocation>
        <location evidence="1">Cytoplasm</location>
        <location evidence="1">Cytosol</location>
    </subcellularLocation>
</comment>
<evidence type="ECO:0000256" key="3">
    <source>
        <dbReference type="ARBA" id="ARBA00022490"/>
    </source>
</evidence>
<dbReference type="VEuPathDB" id="TriTrypDB:TM35_000053070"/>
<evidence type="ECO:0000256" key="5">
    <source>
        <dbReference type="ARBA" id="ARBA00022917"/>
    </source>
</evidence>
<feature type="region of interest" description="Disordered" evidence="11">
    <location>
        <begin position="26"/>
        <end position="55"/>
    </location>
</feature>
<feature type="compositionally biased region" description="Polar residues" evidence="11">
    <location>
        <begin position="73"/>
        <end position="83"/>
    </location>
</feature>
<comment type="similarity">
    <text evidence="2 9">Belongs to the eIF-2B alpha/beta/delta subunits family.</text>
</comment>
<evidence type="ECO:0000256" key="1">
    <source>
        <dbReference type="ARBA" id="ARBA00004514"/>
    </source>
</evidence>
<dbReference type="InterPro" id="IPR000649">
    <property type="entry name" value="IF-2B-related"/>
</dbReference>
<dbReference type="EMBL" id="NBCO01000005">
    <property type="protein sequence ID" value="ORC91711.1"/>
    <property type="molecule type" value="Genomic_DNA"/>
</dbReference>
<dbReference type="GO" id="GO:0005829">
    <property type="term" value="C:cytosol"/>
    <property type="evidence" value="ECO:0007669"/>
    <property type="project" value="UniProtKB-SubCell"/>
</dbReference>